<dbReference type="SMART" id="SM00091">
    <property type="entry name" value="PAS"/>
    <property type="match status" value="1"/>
</dbReference>
<dbReference type="InterPro" id="IPR031621">
    <property type="entry name" value="HisKA_7TM"/>
</dbReference>
<dbReference type="NCBIfam" id="TIGR00254">
    <property type="entry name" value="GGDEF"/>
    <property type="match status" value="1"/>
</dbReference>
<dbReference type="InterPro" id="IPR000700">
    <property type="entry name" value="PAS-assoc_C"/>
</dbReference>
<dbReference type="PANTHER" id="PTHR44757:SF2">
    <property type="entry name" value="BIOFILM ARCHITECTURE MAINTENANCE PROTEIN MBAA"/>
    <property type="match status" value="1"/>
</dbReference>
<gene>
    <name evidence="1" type="ORF">CROST_043930</name>
</gene>
<reference evidence="1 2" key="1">
    <citation type="submission" date="2022-04" db="EMBL/GenBank/DDBJ databases">
        <title>Genome sequence of C. roseum typestrain.</title>
        <authorList>
            <person name="Poehlein A."/>
            <person name="Schoch T."/>
            <person name="Duerre P."/>
            <person name="Daniel R."/>
        </authorList>
    </citation>
    <scope>NUCLEOTIDE SEQUENCE [LARGE SCALE GENOMIC DNA]</scope>
    <source>
        <strain evidence="1 2">DSM 7320</strain>
    </source>
</reference>
<dbReference type="CDD" id="cd00130">
    <property type="entry name" value="PAS"/>
    <property type="match status" value="1"/>
</dbReference>
<dbReference type="CDD" id="cd01949">
    <property type="entry name" value="GGDEF"/>
    <property type="match status" value="1"/>
</dbReference>
<dbReference type="SUPFAM" id="SSF55073">
    <property type="entry name" value="Nucleotide cyclase"/>
    <property type="match status" value="1"/>
</dbReference>
<dbReference type="InterPro" id="IPR000160">
    <property type="entry name" value="GGDEF_dom"/>
</dbReference>
<dbReference type="InterPro" id="IPR052155">
    <property type="entry name" value="Biofilm_reg_signaling"/>
</dbReference>
<dbReference type="InterPro" id="IPR043128">
    <property type="entry name" value="Rev_trsase/Diguanyl_cyclase"/>
</dbReference>
<dbReference type="Proteomes" id="UP000190951">
    <property type="component" value="Chromosome"/>
</dbReference>
<dbReference type="PROSITE" id="PS50887">
    <property type="entry name" value="GGDEF"/>
    <property type="match status" value="1"/>
</dbReference>
<dbReference type="AlphaFoldDB" id="A0A1S8LV13"/>
<proteinExistence type="predicted"/>
<dbReference type="InterPro" id="IPR029787">
    <property type="entry name" value="Nucleotide_cyclase"/>
</dbReference>
<dbReference type="PROSITE" id="PS50112">
    <property type="entry name" value="PAS"/>
    <property type="match status" value="1"/>
</dbReference>
<dbReference type="SUPFAM" id="SSF55785">
    <property type="entry name" value="PYP-like sensor domain (PAS domain)"/>
    <property type="match status" value="1"/>
</dbReference>
<dbReference type="Pfam" id="PF00990">
    <property type="entry name" value="GGDEF"/>
    <property type="match status" value="1"/>
</dbReference>
<keyword evidence="2" id="KW-1185">Reference proteome</keyword>
<name>A0A1S8LV13_9CLOT</name>
<dbReference type="NCBIfam" id="TIGR00229">
    <property type="entry name" value="sensory_box"/>
    <property type="match status" value="1"/>
</dbReference>
<dbReference type="PANTHER" id="PTHR44757">
    <property type="entry name" value="DIGUANYLATE CYCLASE DGCP"/>
    <property type="match status" value="1"/>
</dbReference>
<dbReference type="InterPro" id="IPR035965">
    <property type="entry name" value="PAS-like_dom_sf"/>
</dbReference>
<protein>
    <submittedName>
        <fullName evidence="1">Uncharacterized protein</fullName>
    </submittedName>
</protein>
<dbReference type="Pfam" id="PF13426">
    <property type="entry name" value="PAS_9"/>
    <property type="match status" value="1"/>
</dbReference>
<dbReference type="Gene3D" id="3.30.70.270">
    <property type="match status" value="1"/>
</dbReference>
<dbReference type="STRING" id="84029.CROST_01080"/>
<dbReference type="EMBL" id="CP096983">
    <property type="protein sequence ID" value="URZ13627.1"/>
    <property type="molecule type" value="Genomic_DNA"/>
</dbReference>
<sequence length="533" mass="60945">MNILSMLSFTNFILFVRGALYSFGHIRKSKLALPFMLVFTSLAIWCFGDTFFYTAPTIANAIFWYKLAGIGWVTFPATALHFFLLLTKFINKSKQKKIIIAIYIIPIIFLTKNIFSSKLLLAVTIIKNPAGFGWTDIGSNDLWFWSYSAYLITFIVYGLVLVYKWGKLSPYFSEKRQAWALLIVSSITLIIGVYTDILAPTIGIRLPPISNIIIVLLAITGFVAIQRYNLFSDANTVTAETILNTIKDPVLVFDANYKIIKINKATTDLLGYTFKQIEHKELSYILANSDYDEFKKKLFLSNKPFKYQEATLLTSDCRLISTIYSTSVAKNKYNEFLGYIITFKDITDRKAIENQLRISNYKYKKLVFNLFKAANYDLLTGLPNRRVFFSKLSKLANSYKRHKQDFVVIYMDLNGFKQINDNYGHDIGDYILKTAANRLKDCIKKPEILSRLGGDEFVILIPNSPSKLIIDDKINMIRKNFEANIKVGEKSLNIGISIGYSTFAICNENINTLVKTADSKMYSDKLKNKNIRV</sequence>
<dbReference type="PROSITE" id="PS50113">
    <property type="entry name" value="PAC"/>
    <property type="match status" value="1"/>
</dbReference>
<evidence type="ECO:0000313" key="1">
    <source>
        <dbReference type="EMBL" id="URZ13627.1"/>
    </source>
</evidence>
<accession>A0A1S8LV13</accession>
<evidence type="ECO:0000313" key="2">
    <source>
        <dbReference type="Proteomes" id="UP000190951"/>
    </source>
</evidence>
<dbReference type="KEGG" id="crw:CROST_043930"/>
<dbReference type="Gene3D" id="3.30.450.20">
    <property type="entry name" value="PAS domain"/>
    <property type="match status" value="1"/>
</dbReference>
<dbReference type="Pfam" id="PF16927">
    <property type="entry name" value="HisKA_7TM"/>
    <property type="match status" value="1"/>
</dbReference>
<dbReference type="RefSeq" id="WP_077835095.1">
    <property type="nucleotide sequence ID" value="NZ_CP096983.1"/>
</dbReference>
<dbReference type="InterPro" id="IPR000014">
    <property type="entry name" value="PAS"/>
</dbReference>
<dbReference type="SMART" id="SM00267">
    <property type="entry name" value="GGDEF"/>
    <property type="match status" value="1"/>
</dbReference>
<organism evidence="1 2">
    <name type="scientific">Clostridium felsineum</name>
    <dbReference type="NCBI Taxonomy" id="36839"/>
    <lineage>
        <taxon>Bacteria</taxon>
        <taxon>Bacillati</taxon>
        <taxon>Bacillota</taxon>
        <taxon>Clostridia</taxon>
        <taxon>Eubacteriales</taxon>
        <taxon>Clostridiaceae</taxon>
        <taxon>Clostridium</taxon>
    </lineage>
</organism>